<dbReference type="CDD" id="cd02152">
    <property type="entry name" value="OAT"/>
    <property type="match status" value="1"/>
</dbReference>
<dbReference type="FunFam" id="3.60.70.12:FF:000001">
    <property type="entry name" value="Arginine biosynthesis bifunctional protein ArgJ, chloroplastic"/>
    <property type="match status" value="1"/>
</dbReference>
<keyword evidence="3 10" id="KW-0055">Arginine biosynthesis</keyword>
<dbReference type="HOGENOM" id="CLU_027172_1_0_9"/>
<feature type="site" description="Involved in the stabilization of negative charge on the oxyanion by the formation of the oxyanion hole" evidence="10">
    <location>
        <position position="123"/>
    </location>
</feature>
<keyword evidence="7 10" id="KW-0511">Multifunctional enzyme</keyword>
<feature type="site" description="Involved in the stabilization of negative charge on the oxyanion by the formation of the oxyanion hole" evidence="10">
    <location>
        <position position="124"/>
    </location>
</feature>
<dbReference type="PANTHER" id="PTHR23100">
    <property type="entry name" value="ARGININE BIOSYNTHESIS BIFUNCTIONAL PROTEIN ARGJ"/>
    <property type="match status" value="1"/>
</dbReference>
<dbReference type="Pfam" id="PF01960">
    <property type="entry name" value="ArgJ"/>
    <property type="match status" value="1"/>
</dbReference>
<protein>
    <recommendedName>
        <fullName evidence="10">Arginine biosynthesis bifunctional protein ArgJ</fullName>
    </recommendedName>
    <domain>
        <recommendedName>
            <fullName evidence="10">Glutamate N-acetyltransferase</fullName>
            <ecNumber evidence="10">2.3.1.35</ecNumber>
        </recommendedName>
        <alternativeName>
            <fullName evidence="10">Ornithine acetyltransferase</fullName>
            <shortName evidence="10">OATase</shortName>
        </alternativeName>
        <alternativeName>
            <fullName evidence="10">Ornithine transacetylase</fullName>
        </alternativeName>
    </domain>
    <domain>
        <recommendedName>
            <fullName evidence="10">Amino-acid acetyltransferase</fullName>
            <ecNumber evidence="10">2.3.1.1</ecNumber>
        </recommendedName>
        <alternativeName>
            <fullName evidence="10">N-acetylglutamate synthase</fullName>
            <shortName evidence="10">AGSase</shortName>
        </alternativeName>
    </domain>
    <component>
        <recommendedName>
            <fullName evidence="10">Arginine biosynthesis bifunctional protein ArgJ alpha chain</fullName>
        </recommendedName>
    </component>
    <component>
        <recommendedName>
            <fullName evidence="10">Arginine biosynthesis bifunctional protein ArgJ beta chain</fullName>
        </recommendedName>
    </component>
</protein>
<keyword evidence="5 10" id="KW-0808">Transferase</keyword>
<evidence type="ECO:0000256" key="10">
    <source>
        <dbReference type="HAMAP-Rule" id="MF_01106"/>
    </source>
</evidence>
<organism evidence="11 12">
    <name type="scientific">Subdoligranulum variabile DSM 15176</name>
    <dbReference type="NCBI Taxonomy" id="411471"/>
    <lineage>
        <taxon>Bacteria</taxon>
        <taxon>Bacillati</taxon>
        <taxon>Bacillota</taxon>
        <taxon>Clostridia</taxon>
        <taxon>Eubacteriales</taxon>
        <taxon>Oscillospiraceae</taxon>
        <taxon>Subdoligranulum</taxon>
    </lineage>
</organism>
<evidence type="ECO:0000256" key="7">
    <source>
        <dbReference type="ARBA" id="ARBA00023268"/>
    </source>
</evidence>
<sequence>MGERKTIMETFQPVAGGICAAQGFSAAGVHCGIRHNHSKLDLALIKAEVRCAGAGCYTTNKVYGAPITVDREHLQDGYAQAIVVNSGNANTCAPNGIQLAQDTCGLVAQALGIDANDVLPASTGVIGQAMELAPFEKGVPAAAAKLAATPEGSHDAATAIMTTDTHAKEFAVEFTIGGKTCRIGAIAKGSGMIHPNMATMLLFMTTDAKVEPAVLQKALSTVVPATFNQISVDGDTSTNDTVLLLASGLSGAEVAEGTADYDTFVAALTVVAEHLCRELAADGEGATKLLECTVTGAPDLATARAVSKSVIHSTLFKAAMFGADANWGRVLCAIGYTPGDFDISKTAVRLKSRAGEVFVCENAAYHPYSEEEAAKVLKEDEIEILVDLGCGDATAKAWGCDLTYDYVKINGDYRT</sequence>
<evidence type="ECO:0000256" key="9">
    <source>
        <dbReference type="ARBA" id="ARBA00049439"/>
    </source>
</evidence>
<keyword evidence="12" id="KW-1185">Reference proteome</keyword>
<feature type="chain" id="PRO_5023352083" description="Arginine biosynthesis bifunctional protein ArgJ alpha chain" evidence="10">
    <location>
        <begin position="1"/>
        <end position="198"/>
    </location>
</feature>
<dbReference type="STRING" id="411471.SUBVAR_07022"/>
<evidence type="ECO:0000256" key="4">
    <source>
        <dbReference type="ARBA" id="ARBA00022605"/>
    </source>
</evidence>
<comment type="pathway">
    <text evidence="10">Amino-acid biosynthesis; L-arginine biosynthesis; N(2)-acetyl-L-ornithine from L-glutamate: step 1/4.</text>
</comment>
<dbReference type="eggNOG" id="COG1364">
    <property type="taxonomic scope" value="Bacteria"/>
</dbReference>
<comment type="catalytic activity">
    <reaction evidence="10">
        <text>L-glutamate + acetyl-CoA = N-acetyl-L-glutamate + CoA + H(+)</text>
        <dbReference type="Rhea" id="RHEA:24292"/>
        <dbReference type="ChEBI" id="CHEBI:15378"/>
        <dbReference type="ChEBI" id="CHEBI:29985"/>
        <dbReference type="ChEBI" id="CHEBI:44337"/>
        <dbReference type="ChEBI" id="CHEBI:57287"/>
        <dbReference type="ChEBI" id="CHEBI:57288"/>
        <dbReference type="EC" id="2.3.1.1"/>
    </reaction>
</comment>
<feature type="active site" description="Nucleophile" evidence="10">
    <location>
        <position position="199"/>
    </location>
</feature>
<dbReference type="UniPathway" id="UPA00068">
    <property type="reaction ID" value="UER00106"/>
</dbReference>
<dbReference type="FunFam" id="3.10.20.340:FF:000001">
    <property type="entry name" value="Arginine biosynthesis bifunctional protein ArgJ, chloroplastic"/>
    <property type="match status" value="1"/>
</dbReference>
<feature type="binding site" evidence="10">
    <location>
        <position position="199"/>
    </location>
    <ligand>
        <name>substrate</name>
    </ligand>
</feature>
<accession>D1PRJ3</accession>
<dbReference type="AlphaFoldDB" id="D1PRJ3"/>
<feature type="site" description="Cleavage; by autolysis" evidence="10">
    <location>
        <begin position="198"/>
        <end position="199"/>
    </location>
</feature>
<gene>
    <name evidence="10 11" type="primary">argJ</name>
    <name evidence="11" type="ORF">SUBVAR_07022</name>
</gene>
<keyword evidence="10" id="KW-0963">Cytoplasm</keyword>
<evidence type="ECO:0000313" key="11">
    <source>
        <dbReference type="EMBL" id="EFB74719.1"/>
    </source>
</evidence>
<feature type="binding site" evidence="10">
    <location>
        <position position="284"/>
    </location>
    <ligand>
        <name>substrate</name>
    </ligand>
</feature>
<dbReference type="EC" id="2.3.1.35" evidence="10"/>
<comment type="subunit">
    <text evidence="2 10">Heterotetramer of two alpha and two beta chains.</text>
</comment>
<evidence type="ECO:0000256" key="8">
    <source>
        <dbReference type="ARBA" id="ARBA00023315"/>
    </source>
</evidence>
<comment type="pathway">
    <text evidence="10">Amino-acid biosynthesis; L-arginine biosynthesis; L-ornithine and N-acetyl-L-glutamate from L-glutamate and N(2)-acetyl-L-ornithine (cyclic): step 1/1.</text>
</comment>
<dbReference type="PANTHER" id="PTHR23100:SF0">
    <property type="entry name" value="ARGININE BIOSYNTHESIS BIFUNCTIONAL PROTEIN ARGJ, MITOCHONDRIAL"/>
    <property type="match status" value="1"/>
</dbReference>
<dbReference type="EMBL" id="ACBY02000060">
    <property type="protein sequence ID" value="EFB74719.1"/>
    <property type="molecule type" value="Genomic_DNA"/>
</dbReference>
<name>D1PRJ3_9FIRM</name>
<feature type="binding site" evidence="10">
    <location>
        <position position="188"/>
    </location>
    <ligand>
        <name>substrate</name>
    </ligand>
</feature>
<dbReference type="GO" id="GO:0006592">
    <property type="term" value="P:ornithine biosynthetic process"/>
    <property type="evidence" value="ECO:0007669"/>
    <property type="project" value="TreeGrafter"/>
</dbReference>
<keyword evidence="8 10" id="KW-0012">Acyltransferase</keyword>
<dbReference type="GO" id="GO:0005737">
    <property type="term" value="C:cytoplasm"/>
    <property type="evidence" value="ECO:0007669"/>
    <property type="project" value="UniProtKB-SubCell"/>
</dbReference>
<dbReference type="NCBIfam" id="TIGR00120">
    <property type="entry name" value="ArgJ"/>
    <property type="match status" value="1"/>
</dbReference>
<comment type="function">
    <text evidence="10">Catalyzes two activities which are involved in the cyclic version of arginine biosynthesis: the synthesis of N-acetylglutamate from glutamate and acetyl-CoA as the acetyl donor, and of ornithine by transacetylation between N(2)-acetylornithine and glutamate.</text>
</comment>
<dbReference type="InterPro" id="IPR016117">
    <property type="entry name" value="ArgJ-like_dom_sf"/>
</dbReference>
<proteinExistence type="inferred from homology"/>
<feature type="chain" id="PRO_5023352082" description="Arginine biosynthesis bifunctional protein ArgJ beta chain" evidence="10">
    <location>
        <begin position="199"/>
        <end position="415"/>
    </location>
</feature>
<feature type="binding site" evidence="10">
    <location>
        <position position="415"/>
    </location>
    <ligand>
        <name>substrate</name>
    </ligand>
</feature>
<dbReference type="GO" id="GO:0006526">
    <property type="term" value="P:L-arginine biosynthetic process"/>
    <property type="evidence" value="ECO:0007669"/>
    <property type="project" value="UniProtKB-UniRule"/>
</dbReference>
<dbReference type="HAMAP" id="MF_01106">
    <property type="entry name" value="ArgJ"/>
    <property type="match status" value="1"/>
</dbReference>
<evidence type="ECO:0000256" key="6">
    <source>
        <dbReference type="ARBA" id="ARBA00022813"/>
    </source>
</evidence>
<dbReference type="Gene3D" id="3.60.70.12">
    <property type="entry name" value="L-amino peptidase D-ALA esterase/amidase"/>
    <property type="match status" value="1"/>
</dbReference>
<evidence type="ECO:0000313" key="12">
    <source>
        <dbReference type="Proteomes" id="UP000003438"/>
    </source>
</evidence>
<dbReference type="GO" id="GO:0004358">
    <property type="term" value="F:L-glutamate N-acetyltransferase activity, acting on acetyl-L-ornithine as donor"/>
    <property type="evidence" value="ECO:0007669"/>
    <property type="project" value="UniProtKB-UniRule"/>
</dbReference>
<comment type="similarity">
    <text evidence="1 10">Belongs to the ArgJ family.</text>
</comment>
<dbReference type="InterPro" id="IPR042195">
    <property type="entry name" value="ArgJ_beta_C"/>
</dbReference>
<dbReference type="Gene3D" id="3.10.20.340">
    <property type="entry name" value="ArgJ beta chain, C-terminal domain"/>
    <property type="match status" value="1"/>
</dbReference>
<reference evidence="11" key="1">
    <citation type="submission" date="2009-12" db="EMBL/GenBank/DDBJ databases">
        <authorList>
            <person name="Weinstock G."/>
            <person name="Sodergren E."/>
            <person name="Clifton S."/>
            <person name="Fulton L."/>
            <person name="Fulton B."/>
            <person name="Courtney L."/>
            <person name="Fronick C."/>
            <person name="Harrison M."/>
            <person name="Strong C."/>
            <person name="Farmer C."/>
            <person name="Delahaunty K."/>
            <person name="Markovic C."/>
            <person name="Hall O."/>
            <person name="Minx P."/>
            <person name="Tomlinson C."/>
            <person name="Mitreva M."/>
            <person name="Nelson J."/>
            <person name="Hou S."/>
            <person name="Wollam A."/>
            <person name="Pepin K.H."/>
            <person name="Johnson M."/>
            <person name="Bhonagiri V."/>
            <person name="Nash W.E."/>
            <person name="Warren W."/>
            <person name="Chinwalla A."/>
            <person name="Mardis E.R."/>
            <person name="Wilson R.K."/>
        </authorList>
    </citation>
    <scope>NUCLEOTIDE SEQUENCE [LARGE SCALE GENOMIC DNA]</scope>
    <source>
        <strain evidence="11">DSM 15176</strain>
    </source>
</reference>
<keyword evidence="4 10" id="KW-0028">Amino-acid biosynthesis</keyword>
<dbReference type="Proteomes" id="UP000003438">
    <property type="component" value="Unassembled WGS sequence"/>
</dbReference>
<comment type="subcellular location">
    <subcellularLocation>
        <location evidence="10">Cytoplasm</location>
    </subcellularLocation>
</comment>
<evidence type="ECO:0000256" key="5">
    <source>
        <dbReference type="ARBA" id="ARBA00022679"/>
    </source>
</evidence>
<dbReference type="SUPFAM" id="SSF56266">
    <property type="entry name" value="DmpA/ArgJ-like"/>
    <property type="match status" value="1"/>
</dbReference>
<dbReference type="EC" id="2.3.1.1" evidence="10"/>
<dbReference type="MEROPS" id="T05.002"/>
<evidence type="ECO:0000256" key="1">
    <source>
        <dbReference type="ARBA" id="ARBA00006774"/>
    </source>
</evidence>
<dbReference type="NCBIfam" id="NF003802">
    <property type="entry name" value="PRK05388.1"/>
    <property type="match status" value="1"/>
</dbReference>
<dbReference type="GO" id="GO:0004042">
    <property type="term" value="F:L-glutamate N-acetyltransferase activity"/>
    <property type="evidence" value="ECO:0007669"/>
    <property type="project" value="UniProtKB-UniRule"/>
</dbReference>
<dbReference type="InterPro" id="IPR002813">
    <property type="entry name" value="Arg_biosynth_ArgJ"/>
</dbReference>
<evidence type="ECO:0000256" key="2">
    <source>
        <dbReference type="ARBA" id="ARBA00011475"/>
    </source>
</evidence>
<evidence type="ECO:0000256" key="3">
    <source>
        <dbReference type="ARBA" id="ARBA00022571"/>
    </source>
</evidence>
<feature type="binding site" evidence="10">
    <location>
        <position position="162"/>
    </location>
    <ligand>
        <name>substrate</name>
    </ligand>
</feature>
<comment type="caution">
    <text evidence="11">The sequence shown here is derived from an EMBL/GenBank/DDBJ whole genome shotgun (WGS) entry which is preliminary data.</text>
</comment>
<comment type="catalytic activity">
    <reaction evidence="9 10">
        <text>N(2)-acetyl-L-ornithine + L-glutamate = N-acetyl-L-glutamate + L-ornithine</text>
        <dbReference type="Rhea" id="RHEA:15349"/>
        <dbReference type="ChEBI" id="CHEBI:29985"/>
        <dbReference type="ChEBI" id="CHEBI:44337"/>
        <dbReference type="ChEBI" id="CHEBI:46911"/>
        <dbReference type="ChEBI" id="CHEBI:57805"/>
        <dbReference type="EC" id="2.3.1.35"/>
    </reaction>
</comment>
<keyword evidence="6 10" id="KW-0068">Autocatalytic cleavage</keyword>
<feature type="binding site" evidence="10">
    <location>
        <position position="410"/>
    </location>
    <ligand>
        <name>substrate</name>
    </ligand>
</feature>